<dbReference type="Gene3D" id="1.10.10.10">
    <property type="entry name" value="Winged helix-like DNA-binding domain superfamily/Winged helix DNA-binding domain"/>
    <property type="match status" value="1"/>
</dbReference>
<dbReference type="EMBL" id="BARS01036581">
    <property type="protein sequence ID" value="GAG16603.1"/>
    <property type="molecule type" value="Genomic_DNA"/>
</dbReference>
<comment type="caution">
    <text evidence="1">The sequence shown here is derived from an EMBL/GenBank/DDBJ whole genome shotgun (WGS) entry which is preliminary data.</text>
</comment>
<name>X0VVZ0_9ZZZZ</name>
<sequence length="180" mass="21225">KKSNGSKELLIINKELKKAFNTIKEEFEEHLGSVNENTNEIQANYEYLCNIDSKIDKLNEKIDDLQLFIKHIANEKTSKDDKKQVYNHIFLTTREKEVFLALYTMAEEKGPITYKAISRRIGLTEFMVREYVTNLIEKGIPIIKKYVNQEVYLDIDQKFRHMQAKENLVDINESMAKRFV</sequence>
<organism evidence="1">
    <name type="scientific">marine sediment metagenome</name>
    <dbReference type="NCBI Taxonomy" id="412755"/>
    <lineage>
        <taxon>unclassified sequences</taxon>
        <taxon>metagenomes</taxon>
        <taxon>ecological metagenomes</taxon>
    </lineage>
</organism>
<reference evidence="1" key="1">
    <citation type="journal article" date="2014" name="Front. Microbiol.">
        <title>High frequency of phylogenetically diverse reductive dehalogenase-homologous genes in deep subseafloor sedimentary metagenomes.</title>
        <authorList>
            <person name="Kawai M."/>
            <person name="Futagami T."/>
            <person name="Toyoda A."/>
            <person name="Takaki Y."/>
            <person name="Nishi S."/>
            <person name="Hori S."/>
            <person name="Arai W."/>
            <person name="Tsubouchi T."/>
            <person name="Morono Y."/>
            <person name="Uchiyama I."/>
            <person name="Ito T."/>
            <person name="Fujiyama A."/>
            <person name="Inagaki F."/>
            <person name="Takami H."/>
        </authorList>
    </citation>
    <scope>NUCLEOTIDE SEQUENCE</scope>
    <source>
        <strain evidence="1">Expedition CK06-06</strain>
    </source>
</reference>
<evidence type="ECO:0008006" key="2">
    <source>
        <dbReference type="Google" id="ProtNLM"/>
    </source>
</evidence>
<evidence type="ECO:0000313" key="1">
    <source>
        <dbReference type="EMBL" id="GAG16603.1"/>
    </source>
</evidence>
<proteinExistence type="predicted"/>
<dbReference type="InterPro" id="IPR036388">
    <property type="entry name" value="WH-like_DNA-bd_sf"/>
</dbReference>
<accession>X0VVZ0</accession>
<feature type="non-terminal residue" evidence="1">
    <location>
        <position position="1"/>
    </location>
</feature>
<protein>
    <recommendedName>
        <fullName evidence="2">Helix-turn-helix type 11 domain-containing protein</fullName>
    </recommendedName>
</protein>
<dbReference type="AlphaFoldDB" id="X0VVZ0"/>
<gene>
    <name evidence="1" type="ORF">S01H1_56203</name>
</gene>